<protein>
    <submittedName>
        <fullName evidence="2">Uncharacterized protein</fullName>
    </submittedName>
</protein>
<organism evidence="2 3">
    <name type="scientific">Favolaschia claudopus</name>
    <dbReference type="NCBI Taxonomy" id="2862362"/>
    <lineage>
        <taxon>Eukaryota</taxon>
        <taxon>Fungi</taxon>
        <taxon>Dikarya</taxon>
        <taxon>Basidiomycota</taxon>
        <taxon>Agaricomycotina</taxon>
        <taxon>Agaricomycetes</taxon>
        <taxon>Agaricomycetidae</taxon>
        <taxon>Agaricales</taxon>
        <taxon>Marasmiineae</taxon>
        <taxon>Mycenaceae</taxon>
        <taxon>Favolaschia</taxon>
    </lineage>
</organism>
<keyword evidence="3" id="KW-1185">Reference proteome</keyword>
<evidence type="ECO:0000313" key="3">
    <source>
        <dbReference type="Proteomes" id="UP001362999"/>
    </source>
</evidence>
<dbReference type="Proteomes" id="UP001362999">
    <property type="component" value="Unassembled WGS sequence"/>
</dbReference>
<evidence type="ECO:0000313" key="1">
    <source>
        <dbReference type="EMBL" id="KAK6974427.1"/>
    </source>
</evidence>
<dbReference type="AlphaFoldDB" id="A0AAV9ZSD9"/>
<sequence>MFAPPAYMSASQLKPIPEKPGQYLGQYLGEVGYQLHELMQREDFGKVVSLYLEVFKAGKLYQGQGITQEELDGLVDRCEVCKRYYMSEIFDEHTAHCRRKRAKFFAGTELRQGFMDEQPPLLIRAPLTHLLDDDEHFRPTPRMTLEALRLGRPPPEPTTHPRDRYPDLILSDDEVNILLEEDVRCLEEALSYWKRRAILIFQVLAAAGIKPNTEMGEILEGT</sequence>
<evidence type="ECO:0000313" key="2">
    <source>
        <dbReference type="EMBL" id="KAK6991646.1"/>
    </source>
</evidence>
<comment type="caution">
    <text evidence="2">The sequence shown here is derived from an EMBL/GenBank/DDBJ whole genome shotgun (WGS) entry which is preliminary data.</text>
</comment>
<gene>
    <name evidence="2" type="ORF">R3P38DRAFT_2803685</name>
    <name evidence="1" type="ORF">R3P38DRAFT_2811986</name>
</gene>
<dbReference type="EMBL" id="JAWWNJ010000116">
    <property type="protein sequence ID" value="KAK6991646.1"/>
    <property type="molecule type" value="Genomic_DNA"/>
</dbReference>
<accession>A0AAV9ZSD9</accession>
<reference evidence="2 3" key="1">
    <citation type="journal article" date="2024" name="J Genomics">
        <title>Draft genome sequencing and assembly of Favolaschia claudopus CIRM-BRFM 2984 isolated from oak limbs.</title>
        <authorList>
            <person name="Navarro D."/>
            <person name="Drula E."/>
            <person name="Chaduli D."/>
            <person name="Cazenave R."/>
            <person name="Ahrendt S."/>
            <person name="Wang J."/>
            <person name="Lipzen A."/>
            <person name="Daum C."/>
            <person name="Barry K."/>
            <person name="Grigoriev I.V."/>
            <person name="Favel A."/>
            <person name="Rosso M.N."/>
            <person name="Martin F."/>
        </authorList>
    </citation>
    <scope>NUCLEOTIDE SEQUENCE [LARGE SCALE GENOMIC DNA]</scope>
    <source>
        <strain evidence="2 3">CIRM-BRFM 2984</strain>
    </source>
</reference>
<dbReference type="EMBL" id="JAWWNJ010000184">
    <property type="protein sequence ID" value="KAK6974427.1"/>
    <property type="molecule type" value="Genomic_DNA"/>
</dbReference>
<proteinExistence type="predicted"/>
<name>A0AAV9ZSD9_9AGAR</name>